<feature type="domain" description="dUTPase-like" evidence="6">
    <location>
        <begin position="12"/>
        <end position="139"/>
    </location>
</feature>
<dbReference type="GO" id="GO:0006226">
    <property type="term" value="P:dUMP biosynthetic process"/>
    <property type="evidence" value="ECO:0007669"/>
    <property type="project" value="InterPro"/>
</dbReference>
<evidence type="ECO:0000313" key="7">
    <source>
        <dbReference type="EMBL" id="ARQ07061.1"/>
    </source>
</evidence>
<dbReference type="RefSeq" id="WP_086042690.1">
    <property type="nucleotide sequence ID" value="NZ_CBCRZA010000002.1"/>
</dbReference>
<evidence type="ECO:0000313" key="8">
    <source>
        <dbReference type="Proteomes" id="UP000194154"/>
    </source>
</evidence>
<evidence type="ECO:0000256" key="5">
    <source>
        <dbReference type="ARBA" id="ARBA00047686"/>
    </source>
</evidence>
<evidence type="ECO:0000256" key="3">
    <source>
        <dbReference type="ARBA" id="ARBA00022801"/>
    </source>
</evidence>
<dbReference type="InterPro" id="IPR033704">
    <property type="entry name" value="dUTPase_trimeric"/>
</dbReference>
<dbReference type="KEGG" id="mcak:MCCS_14200"/>
<dbReference type="GO" id="GO:0004170">
    <property type="term" value="F:dUTP diphosphatase activity"/>
    <property type="evidence" value="ECO:0007669"/>
    <property type="project" value="UniProtKB-EC"/>
</dbReference>
<dbReference type="OrthoDB" id="9809956at2"/>
<dbReference type="CDD" id="cd07557">
    <property type="entry name" value="trimeric_dUTPase"/>
    <property type="match status" value="1"/>
</dbReference>
<dbReference type="EC" id="3.6.1.23" evidence="2"/>
<evidence type="ECO:0000256" key="1">
    <source>
        <dbReference type="ARBA" id="ARBA00006581"/>
    </source>
</evidence>
<dbReference type="AlphaFoldDB" id="A0A1W7ABU0"/>
<dbReference type="PANTHER" id="PTHR11241:SF0">
    <property type="entry name" value="DEOXYURIDINE 5'-TRIPHOSPHATE NUCLEOTIDOHYDROLASE"/>
    <property type="match status" value="1"/>
</dbReference>
<reference evidence="7 8" key="1">
    <citation type="journal article" date="2017" name="Int. J. Syst. Evol. Microbiol.">
        <title>Macrococcus canis sp. nov., a skin bacterium associated with infections in dogs.</title>
        <authorList>
            <person name="Gobeli Brawand S."/>
            <person name="Cotting K."/>
            <person name="Gomez-Sanz E."/>
            <person name="Collaud A."/>
            <person name="Thomann A."/>
            <person name="Brodard I."/>
            <person name="Rodriguez-Campos S."/>
            <person name="Strauss C."/>
            <person name="Perreten V."/>
        </authorList>
    </citation>
    <scope>NUCLEOTIDE SEQUENCE [LARGE SCALE GENOMIC DNA]</scope>
    <source>
        <strain evidence="7 8">KM45013</strain>
    </source>
</reference>
<dbReference type="Gene3D" id="2.70.40.10">
    <property type="match status" value="1"/>
</dbReference>
<comment type="similarity">
    <text evidence="1">Belongs to the dUTPase family.</text>
</comment>
<proteinExistence type="inferred from homology"/>
<dbReference type="PANTHER" id="PTHR11241">
    <property type="entry name" value="DEOXYURIDINE 5'-TRIPHOSPHATE NUCLEOTIDOHYDROLASE"/>
    <property type="match status" value="1"/>
</dbReference>
<evidence type="ECO:0000259" key="6">
    <source>
        <dbReference type="Pfam" id="PF00692"/>
    </source>
</evidence>
<keyword evidence="4" id="KW-0546">Nucleotide metabolism</keyword>
<dbReference type="InterPro" id="IPR036157">
    <property type="entry name" value="dUTPase-like_sf"/>
</dbReference>
<dbReference type="InterPro" id="IPR029054">
    <property type="entry name" value="dUTPase-like"/>
</dbReference>
<dbReference type="NCBIfam" id="NF001862">
    <property type="entry name" value="PRK00601.1"/>
    <property type="match status" value="1"/>
</dbReference>
<organism evidence="7 8">
    <name type="scientific">Macrococcoides canis</name>
    <dbReference type="NCBI Taxonomy" id="1855823"/>
    <lineage>
        <taxon>Bacteria</taxon>
        <taxon>Bacillati</taxon>
        <taxon>Bacillota</taxon>
        <taxon>Bacilli</taxon>
        <taxon>Bacillales</taxon>
        <taxon>Staphylococcaceae</taxon>
        <taxon>Macrococcoides</taxon>
    </lineage>
</organism>
<evidence type="ECO:0000256" key="2">
    <source>
        <dbReference type="ARBA" id="ARBA00012379"/>
    </source>
</evidence>
<keyword evidence="8" id="KW-1185">Reference proteome</keyword>
<dbReference type="InterPro" id="IPR008181">
    <property type="entry name" value="dUTPase"/>
</dbReference>
<dbReference type="EMBL" id="CP021059">
    <property type="protein sequence ID" value="ARQ07061.1"/>
    <property type="molecule type" value="Genomic_DNA"/>
</dbReference>
<dbReference type="Pfam" id="PF00692">
    <property type="entry name" value="dUTPase"/>
    <property type="match status" value="1"/>
</dbReference>
<name>A0A1W7ABU0_9STAP</name>
<dbReference type="GO" id="GO:0000287">
    <property type="term" value="F:magnesium ion binding"/>
    <property type="evidence" value="ECO:0007669"/>
    <property type="project" value="InterPro"/>
</dbReference>
<evidence type="ECO:0000256" key="4">
    <source>
        <dbReference type="ARBA" id="ARBA00023080"/>
    </source>
</evidence>
<comment type="catalytic activity">
    <reaction evidence="5">
        <text>dUTP + H2O = dUMP + diphosphate + H(+)</text>
        <dbReference type="Rhea" id="RHEA:10248"/>
        <dbReference type="ChEBI" id="CHEBI:15377"/>
        <dbReference type="ChEBI" id="CHEBI:15378"/>
        <dbReference type="ChEBI" id="CHEBI:33019"/>
        <dbReference type="ChEBI" id="CHEBI:61555"/>
        <dbReference type="ChEBI" id="CHEBI:246422"/>
        <dbReference type="EC" id="3.6.1.23"/>
    </reaction>
</comment>
<gene>
    <name evidence="7" type="primary">dut</name>
    <name evidence="7" type="ORF">MCCS_14200</name>
</gene>
<keyword evidence="3 7" id="KW-0378">Hydrolase</keyword>
<protein>
    <recommendedName>
        <fullName evidence="2">dUTP diphosphatase</fullName>
        <ecNumber evidence="2">3.6.1.23</ecNumber>
    </recommendedName>
</protein>
<dbReference type="GO" id="GO:0046081">
    <property type="term" value="P:dUTP catabolic process"/>
    <property type="evidence" value="ECO:0007669"/>
    <property type="project" value="InterPro"/>
</dbReference>
<accession>A0A1W7ABU0</accession>
<dbReference type="STRING" id="1855823.MCCS_14200"/>
<dbReference type="NCBIfam" id="TIGR00576">
    <property type="entry name" value="dut"/>
    <property type="match status" value="1"/>
</dbReference>
<dbReference type="Proteomes" id="UP000194154">
    <property type="component" value="Chromosome"/>
</dbReference>
<sequence>MNTLNIKLLSDNATLPTRGYPTDSGLDLYASEDITIQAGETSIIPTDIAIELPLGYEAHVRPRSGMSVKTKLRVILGTIDHTYHDHIGIIADNIGTQPYEVKRGDRMAQLVIAPVVYPIAKEVKEFSYESDRGGFGSTGR</sequence>
<dbReference type="GeneID" id="35295538"/>
<dbReference type="SUPFAM" id="SSF51283">
    <property type="entry name" value="dUTPase-like"/>
    <property type="match status" value="1"/>
</dbReference>